<dbReference type="Proteomes" id="UP000580568">
    <property type="component" value="Unassembled WGS sequence"/>
</dbReference>
<evidence type="ECO:0000313" key="1">
    <source>
        <dbReference type="EMBL" id="GFP75324.1"/>
    </source>
</evidence>
<dbReference type="InterPro" id="IPR036526">
    <property type="entry name" value="C-N_Hydrolase_sf"/>
</dbReference>
<proteinExistence type="predicted"/>
<dbReference type="RefSeq" id="WP_183276838.1">
    <property type="nucleotide sequence ID" value="NZ_BLZR01000001.1"/>
</dbReference>
<protein>
    <recommendedName>
        <fullName evidence="3">Carbon-nitrogen hydrolase family protein</fullName>
    </recommendedName>
</protein>
<sequence length="217" mass="25138">MKVSLLQPKIEKGNIRNNIAHIQELIDKSRGELLVLPEYAFTGSLVSESNVDVDKWIIEGDVAKKNLKIPEGKILLTNSLVRINEEVYNCCEFLPEDKKQIKVFPDSTEEMQGIKAGKEHETFQMFNKKFKVFICMDLKHWKSIETKDLDFVLFIYHFTNENYEKRIMELKEFVSERKMPVLASSIVSDKNNGFSTYINESTIISIPELEGILEIEL</sequence>
<dbReference type="AlphaFoldDB" id="A0A6V8SDK4"/>
<organism evidence="1 2">
    <name type="scientific">Clostridium fungisolvens</name>
    <dbReference type="NCBI Taxonomy" id="1604897"/>
    <lineage>
        <taxon>Bacteria</taxon>
        <taxon>Bacillati</taxon>
        <taxon>Bacillota</taxon>
        <taxon>Clostridia</taxon>
        <taxon>Eubacteriales</taxon>
        <taxon>Clostridiaceae</taxon>
        <taxon>Clostridium</taxon>
    </lineage>
</organism>
<gene>
    <name evidence="1" type="ORF">bsdtw1_01398</name>
</gene>
<evidence type="ECO:0000313" key="2">
    <source>
        <dbReference type="Proteomes" id="UP000580568"/>
    </source>
</evidence>
<evidence type="ECO:0008006" key="3">
    <source>
        <dbReference type="Google" id="ProtNLM"/>
    </source>
</evidence>
<accession>A0A6V8SDK4</accession>
<comment type="caution">
    <text evidence="1">The sequence shown here is derived from an EMBL/GenBank/DDBJ whole genome shotgun (WGS) entry which is preliminary data.</text>
</comment>
<name>A0A6V8SDK4_9CLOT</name>
<dbReference type="Gene3D" id="3.60.110.10">
    <property type="entry name" value="Carbon-nitrogen hydrolase"/>
    <property type="match status" value="1"/>
</dbReference>
<dbReference type="EMBL" id="BLZR01000001">
    <property type="protein sequence ID" value="GFP75324.1"/>
    <property type="molecule type" value="Genomic_DNA"/>
</dbReference>
<dbReference type="SUPFAM" id="SSF56317">
    <property type="entry name" value="Carbon-nitrogen hydrolase"/>
    <property type="match status" value="1"/>
</dbReference>
<keyword evidence="2" id="KW-1185">Reference proteome</keyword>
<reference evidence="1 2" key="1">
    <citation type="submission" date="2020-07" db="EMBL/GenBank/DDBJ databases">
        <title>A new beta-1,3-glucan-decomposing anaerobic bacterium isolated from anoxic soil subjected to biological soil disinfestation.</title>
        <authorList>
            <person name="Ueki A."/>
            <person name="Tonouchi A."/>
        </authorList>
    </citation>
    <scope>NUCLEOTIDE SEQUENCE [LARGE SCALE GENOMIC DNA]</scope>
    <source>
        <strain evidence="1 2">TW1</strain>
    </source>
</reference>